<dbReference type="GeneID" id="300101473"/>
<evidence type="ECO:0000256" key="1">
    <source>
        <dbReference type="SAM" id="MobiDB-lite"/>
    </source>
</evidence>
<reference evidence="3 4" key="1">
    <citation type="submission" date="2018-08" db="EMBL/GenBank/DDBJ databases">
        <title>The complete genome sequence of Streptomyces seoulensis, a pioneer strain for nickel superoxide dismutase discovery.</title>
        <authorList>
            <person name="Shin J."/>
            <person name="Lee J.-S."/>
            <person name="Lee E.-J."/>
            <person name="Youn H.-D."/>
        </authorList>
    </citation>
    <scope>NUCLEOTIDE SEQUENCE [LARGE SCALE GENOMIC DNA]</scope>
    <source>
        <strain evidence="3 4">KCTC 9819</strain>
    </source>
</reference>
<evidence type="ECO:0000313" key="3">
    <source>
        <dbReference type="EMBL" id="QBJ92596.1"/>
    </source>
</evidence>
<dbReference type="OrthoDB" id="4562195at2"/>
<protein>
    <submittedName>
        <fullName evidence="3">DUF397 domain-containing protein</fullName>
    </submittedName>
</protein>
<feature type="domain" description="DUF397" evidence="2">
    <location>
        <begin position="53"/>
        <end position="103"/>
    </location>
</feature>
<dbReference type="AlphaFoldDB" id="A0A4V0ZZX4"/>
<accession>A0A4V0ZZX4</accession>
<dbReference type="InterPro" id="IPR007278">
    <property type="entry name" value="DUF397"/>
</dbReference>
<dbReference type="Proteomes" id="UP000292547">
    <property type="component" value="Chromosome"/>
</dbReference>
<keyword evidence="4" id="KW-1185">Reference proteome</keyword>
<dbReference type="EMBL" id="CP032229">
    <property type="protein sequence ID" value="QBJ92596.1"/>
    <property type="molecule type" value="Genomic_DNA"/>
</dbReference>
<dbReference type="Pfam" id="PF04149">
    <property type="entry name" value="DUF397"/>
    <property type="match status" value="1"/>
</dbReference>
<sequence>MPPLVQPERDQPPGEPCAPRGRGEAHREFLGGEWSKSSHSTGQGGECLEAALPWRGSSYSSGDGGQCVEIAACPATIHVRDSKQNPLTALTLSLPTMAWRAFPGLVRG</sequence>
<proteinExistence type="predicted"/>
<gene>
    <name evidence="3" type="ORF">D0Z67_21430</name>
</gene>
<evidence type="ECO:0000259" key="2">
    <source>
        <dbReference type="Pfam" id="PF04149"/>
    </source>
</evidence>
<evidence type="ECO:0000313" key="4">
    <source>
        <dbReference type="Proteomes" id="UP000292547"/>
    </source>
</evidence>
<organism evidence="3 4">
    <name type="scientific">Streptomyces seoulensis</name>
    <dbReference type="NCBI Taxonomy" id="73044"/>
    <lineage>
        <taxon>Bacteria</taxon>
        <taxon>Bacillati</taxon>
        <taxon>Actinomycetota</taxon>
        <taxon>Actinomycetes</taxon>
        <taxon>Kitasatosporales</taxon>
        <taxon>Streptomycetaceae</taxon>
        <taxon>Streptomyces</taxon>
    </lineage>
</organism>
<dbReference type="KEGG" id="sseo:D0Z67_21430"/>
<dbReference type="RefSeq" id="WP_078873654.1">
    <property type="nucleotide sequence ID" value="NZ_CP032229.1"/>
</dbReference>
<feature type="region of interest" description="Disordered" evidence="1">
    <location>
        <begin position="1"/>
        <end position="25"/>
    </location>
</feature>
<name>A0A4V0ZZX4_STRSO</name>